<evidence type="ECO:0000256" key="1">
    <source>
        <dbReference type="ARBA" id="ARBA00004651"/>
    </source>
</evidence>
<comment type="subcellular location">
    <subcellularLocation>
        <location evidence="1">Cell membrane</location>
        <topology evidence="1">Multi-pass membrane protein</topology>
    </subcellularLocation>
</comment>
<keyword evidence="3 6" id="KW-0812">Transmembrane</keyword>
<protein>
    <submittedName>
        <fullName evidence="7">LysE family transporter</fullName>
    </submittedName>
</protein>
<gene>
    <name evidence="7" type="ORF">V2H41_07275</name>
</gene>
<keyword evidence="5 6" id="KW-0472">Membrane</keyword>
<feature type="transmembrane region" description="Helical" evidence="6">
    <location>
        <begin position="150"/>
        <end position="176"/>
    </location>
</feature>
<feature type="transmembrane region" description="Helical" evidence="6">
    <location>
        <begin position="113"/>
        <end position="138"/>
    </location>
</feature>
<dbReference type="InterPro" id="IPR001123">
    <property type="entry name" value="LeuE-type"/>
</dbReference>
<dbReference type="EMBL" id="JAZGLY010000003">
    <property type="protein sequence ID" value="MEE6187069.1"/>
    <property type="molecule type" value="Genomic_DNA"/>
</dbReference>
<dbReference type="RefSeq" id="WP_330974478.1">
    <property type="nucleotide sequence ID" value="NZ_JAZGLY010000003.1"/>
</dbReference>
<sequence>MKGALRIFFTGMLVSFLGSLPLGTLNIAAMQIAIAESVRNALLFSLGSLTAEMIYVRLSLVAMDWIRRQEKIFKLFDWLALLIIIALAVSSFIAASHPHENRNVILNNNLPSFLLGLAMSAVNPMQIPFWFGWSTLLFAKKILLPVKVHYNFYTIGIGIGTLLGNCVFIFGGRLIASKIQNNQSVVNYAIAGIFVLTALIQIWRMVVKKKDFSKQLHEAEQKKQ</sequence>
<feature type="transmembrane region" description="Helical" evidence="6">
    <location>
        <begin position="188"/>
        <end position="207"/>
    </location>
</feature>
<organism evidence="7 8">
    <name type="scientific">Niabella digestorum</name>
    <dbReference type="NCBI Taxonomy" id="3117701"/>
    <lineage>
        <taxon>Bacteria</taxon>
        <taxon>Pseudomonadati</taxon>
        <taxon>Bacteroidota</taxon>
        <taxon>Chitinophagia</taxon>
        <taxon>Chitinophagales</taxon>
        <taxon>Chitinophagaceae</taxon>
        <taxon>Niabella</taxon>
    </lineage>
</organism>
<evidence type="ECO:0000256" key="2">
    <source>
        <dbReference type="ARBA" id="ARBA00022475"/>
    </source>
</evidence>
<feature type="transmembrane region" description="Helical" evidence="6">
    <location>
        <begin position="7"/>
        <end position="29"/>
    </location>
</feature>
<evidence type="ECO:0000256" key="4">
    <source>
        <dbReference type="ARBA" id="ARBA00022989"/>
    </source>
</evidence>
<feature type="transmembrane region" description="Helical" evidence="6">
    <location>
        <begin position="75"/>
        <end position="93"/>
    </location>
</feature>
<dbReference type="Proteomes" id="UP001357452">
    <property type="component" value="Unassembled WGS sequence"/>
</dbReference>
<evidence type="ECO:0000256" key="5">
    <source>
        <dbReference type="ARBA" id="ARBA00023136"/>
    </source>
</evidence>
<evidence type="ECO:0000313" key="8">
    <source>
        <dbReference type="Proteomes" id="UP001357452"/>
    </source>
</evidence>
<keyword evidence="2" id="KW-1003">Cell membrane</keyword>
<accession>A0ABU7RGD5</accession>
<reference evidence="7 8" key="1">
    <citation type="submission" date="2024-01" db="EMBL/GenBank/DDBJ databases">
        <title>Niabella digestum sp. nov., isolated from waste digestion system.</title>
        <authorList>
            <person name="Zhang L."/>
        </authorList>
    </citation>
    <scope>NUCLEOTIDE SEQUENCE [LARGE SCALE GENOMIC DNA]</scope>
    <source>
        <strain evidence="7 8">A18</strain>
    </source>
</reference>
<name>A0ABU7RGD5_9BACT</name>
<evidence type="ECO:0000256" key="3">
    <source>
        <dbReference type="ARBA" id="ARBA00022692"/>
    </source>
</evidence>
<keyword evidence="4 6" id="KW-1133">Transmembrane helix</keyword>
<comment type="caution">
    <text evidence="7">The sequence shown here is derived from an EMBL/GenBank/DDBJ whole genome shotgun (WGS) entry which is preliminary data.</text>
</comment>
<dbReference type="Pfam" id="PF01810">
    <property type="entry name" value="LysE"/>
    <property type="match status" value="1"/>
</dbReference>
<evidence type="ECO:0000313" key="7">
    <source>
        <dbReference type="EMBL" id="MEE6187069.1"/>
    </source>
</evidence>
<keyword evidence="8" id="KW-1185">Reference proteome</keyword>
<proteinExistence type="predicted"/>
<feature type="transmembrane region" description="Helical" evidence="6">
    <location>
        <begin position="41"/>
        <end position="63"/>
    </location>
</feature>
<evidence type="ECO:0000256" key="6">
    <source>
        <dbReference type="SAM" id="Phobius"/>
    </source>
</evidence>